<feature type="region of interest" description="Disordered" evidence="1">
    <location>
        <begin position="106"/>
        <end position="130"/>
    </location>
</feature>
<dbReference type="EMBL" id="KL198032">
    <property type="protein sequence ID" value="KDQ15380.1"/>
    <property type="molecule type" value="Genomic_DNA"/>
</dbReference>
<dbReference type="InterPro" id="IPR057722">
    <property type="entry name" value="AsqO/PenF-like_C"/>
</dbReference>
<organism evidence="5 6">
    <name type="scientific">Botryobasidium botryosum (strain FD-172 SS1)</name>
    <dbReference type="NCBI Taxonomy" id="930990"/>
    <lineage>
        <taxon>Eukaryota</taxon>
        <taxon>Fungi</taxon>
        <taxon>Dikarya</taxon>
        <taxon>Basidiomycota</taxon>
        <taxon>Agaricomycotina</taxon>
        <taxon>Agaricomycetes</taxon>
        <taxon>Cantharellales</taxon>
        <taxon>Botryobasidiaceae</taxon>
        <taxon>Botryobasidium</taxon>
    </lineage>
</organism>
<evidence type="ECO:0000259" key="3">
    <source>
        <dbReference type="Pfam" id="PF24137"/>
    </source>
</evidence>
<dbReference type="InParanoid" id="A0A067ML01"/>
<feature type="domain" description="AsqO/PenF-like C-terminal" evidence="4">
    <location>
        <begin position="231"/>
        <end position="374"/>
    </location>
</feature>
<dbReference type="HOGENOM" id="CLU_051719_1_0_1"/>
<dbReference type="SUPFAM" id="SSF159245">
    <property type="entry name" value="AttH-like"/>
    <property type="match status" value="1"/>
</dbReference>
<evidence type="ECO:0000256" key="1">
    <source>
        <dbReference type="SAM" id="MobiDB-lite"/>
    </source>
</evidence>
<accession>A0A067ML01</accession>
<evidence type="ECO:0000256" key="2">
    <source>
        <dbReference type="SAM" id="SignalP"/>
    </source>
</evidence>
<feature type="domain" description="Diels-Alderase N-terminal" evidence="3">
    <location>
        <begin position="47"/>
        <end position="223"/>
    </location>
</feature>
<keyword evidence="2" id="KW-0732">Signal</keyword>
<dbReference type="InterPro" id="IPR056402">
    <property type="entry name" value="DA_N"/>
</dbReference>
<feature type="chain" id="PRO_5001644778" description="AttH domain-containing protein" evidence="2">
    <location>
        <begin position="21"/>
        <end position="378"/>
    </location>
</feature>
<evidence type="ECO:0008006" key="7">
    <source>
        <dbReference type="Google" id="ProtNLM"/>
    </source>
</evidence>
<sequence>MAIRLLLLLQSFAAVSFGLAVGNPNRRSESTWLDGPHVPLATANTTATSPWAWWYFDAVATPPAVGSLQVVYYSGYGFGQIYPTPWYLTVNGNFENGTAFSFHSQPTGNSVVRSGEDGSDGTWPGSGTWTSSGVDGTGEYDLTFGSEAAGVYGTLKLKSRSPPHYPCDNNSPPTFVSGALNPNLLGPSLGWANAVPSADAQVSLTFTNYTETWDGTGYHDQNFGTTPLPNLVDTWYWGRGVAGKYTFVYFLYKPKGTDQFYTSGYLADDTGIIANECTAEQTAAESQTDYLTYTKTGPWPASPLNATASPPLGVGVTFAKGERNWAFSLTGQILVVEGSSVVPYFRWSATASGGEVNSDGSSEQETGTGMFEWLSYGA</sequence>
<evidence type="ECO:0000259" key="4">
    <source>
        <dbReference type="Pfam" id="PF25581"/>
    </source>
</evidence>
<dbReference type="Pfam" id="PF24137">
    <property type="entry name" value="DA_N"/>
    <property type="match status" value="1"/>
</dbReference>
<reference evidence="6" key="1">
    <citation type="journal article" date="2014" name="Proc. Natl. Acad. Sci. U.S.A.">
        <title>Extensive sampling of basidiomycete genomes demonstrates inadequacy of the white-rot/brown-rot paradigm for wood decay fungi.</title>
        <authorList>
            <person name="Riley R."/>
            <person name="Salamov A.A."/>
            <person name="Brown D.W."/>
            <person name="Nagy L.G."/>
            <person name="Floudas D."/>
            <person name="Held B.W."/>
            <person name="Levasseur A."/>
            <person name="Lombard V."/>
            <person name="Morin E."/>
            <person name="Otillar R."/>
            <person name="Lindquist E.A."/>
            <person name="Sun H."/>
            <person name="LaButti K.M."/>
            <person name="Schmutz J."/>
            <person name="Jabbour D."/>
            <person name="Luo H."/>
            <person name="Baker S.E."/>
            <person name="Pisabarro A.G."/>
            <person name="Walton J.D."/>
            <person name="Blanchette R.A."/>
            <person name="Henrissat B."/>
            <person name="Martin F."/>
            <person name="Cullen D."/>
            <person name="Hibbett D.S."/>
            <person name="Grigoriev I.V."/>
        </authorList>
    </citation>
    <scope>NUCLEOTIDE SEQUENCE [LARGE SCALE GENOMIC DNA]</scope>
    <source>
        <strain evidence="6">FD-172 SS1</strain>
    </source>
</reference>
<feature type="signal peptide" evidence="2">
    <location>
        <begin position="1"/>
        <end position="20"/>
    </location>
</feature>
<dbReference type="AlphaFoldDB" id="A0A067ML01"/>
<dbReference type="OrthoDB" id="5344254at2759"/>
<dbReference type="STRING" id="930990.A0A067ML01"/>
<evidence type="ECO:0000313" key="5">
    <source>
        <dbReference type="EMBL" id="KDQ15380.1"/>
    </source>
</evidence>
<evidence type="ECO:0000313" key="6">
    <source>
        <dbReference type="Proteomes" id="UP000027195"/>
    </source>
</evidence>
<dbReference type="Pfam" id="PF25581">
    <property type="entry name" value="AsqO_C"/>
    <property type="match status" value="1"/>
</dbReference>
<protein>
    <recommendedName>
        <fullName evidence="7">AttH domain-containing protein</fullName>
    </recommendedName>
</protein>
<proteinExistence type="predicted"/>
<gene>
    <name evidence="5" type="ORF">BOTBODRAFT_31700</name>
</gene>
<dbReference type="Proteomes" id="UP000027195">
    <property type="component" value="Unassembled WGS sequence"/>
</dbReference>
<keyword evidence="6" id="KW-1185">Reference proteome</keyword>
<name>A0A067ML01_BOTB1</name>